<reference evidence="2 3" key="1">
    <citation type="submission" date="2017-07" db="EMBL/GenBank/DDBJ databases">
        <authorList>
            <person name="Sun Z.S."/>
            <person name="Albrecht U."/>
            <person name="Echele G."/>
            <person name="Lee C.C."/>
        </authorList>
    </citation>
    <scope>NUCLEOTIDE SEQUENCE [LARGE SCALE GENOMIC DNA]</scope>
    <source>
        <strain evidence="2 3">CGMCC 1.12672</strain>
    </source>
</reference>
<dbReference type="SUPFAM" id="SSF141371">
    <property type="entry name" value="PilZ domain-like"/>
    <property type="match status" value="1"/>
</dbReference>
<proteinExistence type="predicted"/>
<protein>
    <submittedName>
        <fullName evidence="2">PilZ domain-containing protein</fullName>
    </submittedName>
</protein>
<dbReference type="Pfam" id="PF07238">
    <property type="entry name" value="PilZ"/>
    <property type="match status" value="1"/>
</dbReference>
<accession>A0A285QG20</accession>
<name>A0A285QG20_9SPHN</name>
<feature type="domain" description="PilZ" evidence="1">
    <location>
        <begin position="16"/>
        <end position="101"/>
    </location>
</feature>
<evidence type="ECO:0000313" key="2">
    <source>
        <dbReference type="EMBL" id="SOB79077.1"/>
    </source>
</evidence>
<keyword evidence="3" id="KW-1185">Reference proteome</keyword>
<dbReference type="Proteomes" id="UP000219494">
    <property type="component" value="Unassembled WGS sequence"/>
</dbReference>
<evidence type="ECO:0000313" key="3">
    <source>
        <dbReference type="Proteomes" id="UP000219494"/>
    </source>
</evidence>
<gene>
    <name evidence="2" type="ORF">SAMN06297144_0362</name>
</gene>
<dbReference type="EMBL" id="OBMI01000001">
    <property type="protein sequence ID" value="SOB79077.1"/>
    <property type="molecule type" value="Genomic_DNA"/>
</dbReference>
<dbReference type="AlphaFoldDB" id="A0A285QG20"/>
<dbReference type="GO" id="GO:0035438">
    <property type="term" value="F:cyclic-di-GMP binding"/>
    <property type="evidence" value="ECO:0007669"/>
    <property type="project" value="InterPro"/>
</dbReference>
<dbReference type="InterPro" id="IPR009875">
    <property type="entry name" value="PilZ_domain"/>
</dbReference>
<organism evidence="2 3">
    <name type="scientific">Sphingomonas guangdongensis</name>
    <dbReference type="NCBI Taxonomy" id="1141890"/>
    <lineage>
        <taxon>Bacteria</taxon>
        <taxon>Pseudomonadati</taxon>
        <taxon>Pseudomonadota</taxon>
        <taxon>Alphaproteobacteria</taxon>
        <taxon>Sphingomonadales</taxon>
        <taxon>Sphingomonadaceae</taxon>
        <taxon>Sphingomonas</taxon>
    </lineage>
</organism>
<dbReference type="Gene3D" id="2.40.10.220">
    <property type="entry name" value="predicted glycosyltransferase like domains"/>
    <property type="match status" value="1"/>
</dbReference>
<sequence>MVAVVVSVSRKAQSGRRSPRRAISADGSIVRREARPVLCRLENISYHGAGLKTFDLFEAGAAVTLHIRYMPPMRASIVWSDDFAAGLQFERPLTAEEMTFLVETFAVPRIEAAA</sequence>
<evidence type="ECO:0000259" key="1">
    <source>
        <dbReference type="Pfam" id="PF07238"/>
    </source>
</evidence>